<name>A0A413FGR8_9FIRM</name>
<dbReference type="Gene3D" id="2.30.130.110">
    <property type="match status" value="1"/>
</dbReference>
<dbReference type="InterPro" id="IPR044144">
    <property type="entry name" value="SAF_UxaA/GarD"/>
</dbReference>
<evidence type="ECO:0000256" key="1">
    <source>
        <dbReference type="ARBA" id="ARBA00023239"/>
    </source>
</evidence>
<dbReference type="Proteomes" id="UP000283880">
    <property type="component" value="Unassembled WGS sequence"/>
</dbReference>
<dbReference type="Pfam" id="PF08666">
    <property type="entry name" value="SAF"/>
    <property type="match status" value="1"/>
</dbReference>
<evidence type="ECO:0000313" key="3">
    <source>
        <dbReference type="EMBL" id="RGX29956.1"/>
    </source>
</evidence>
<dbReference type="GO" id="GO:0016787">
    <property type="term" value="F:hydrolase activity"/>
    <property type="evidence" value="ECO:0007669"/>
    <property type="project" value="UniProtKB-KW"/>
</dbReference>
<dbReference type="OrthoDB" id="9804574at2"/>
<evidence type="ECO:0000259" key="2">
    <source>
        <dbReference type="SMART" id="SM00858"/>
    </source>
</evidence>
<dbReference type="RefSeq" id="WP_007710318.1">
    <property type="nucleotide sequence ID" value="NZ_CABMHH010000208.1"/>
</dbReference>
<dbReference type="InterPro" id="IPR052172">
    <property type="entry name" value="UxaA_altronate/galactarate_dh"/>
</dbReference>
<dbReference type="GO" id="GO:0019698">
    <property type="term" value="P:D-galacturonate catabolic process"/>
    <property type="evidence" value="ECO:0007669"/>
    <property type="project" value="TreeGrafter"/>
</dbReference>
<keyword evidence="3" id="KW-0378">Hydrolase</keyword>
<protein>
    <submittedName>
        <fullName evidence="3">Hydrolase</fullName>
    </submittedName>
</protein>
<gene>
    <name evidence="3" type="ORF">DWV29_09630</name>
</gene>
<reference evidence="3 4" key="1">
    <citation type="submission" date="2018-08" db="EMBL/GenBank/DDBJ databases">
        <title>A genome reference for cultivated species of the human gut microbiota.</title>
        <authorList>
            <person name="Zou Y."/>
            <person name="Xue W."/>
            <person name="Luo G."/>
        </authorList>
    </citation>
    <scope>NUCLEOTIDE SEQUENCE [LARGE SCALE GENOMIC DNA]</scope>
    <source>
        <strain evidence="3 4">AF04-15</strain>
    </source>
</reference>
<feature type="domain" description="SAF" evidence="2">
    <location>
        <begin position="11"/>
        <end position="85"/>
    </location>
</feature>
<accession>A0A413FGR8</accession>
<comment type="caution">
    <text evidence="3">The sequence shown here is derived from an EMBL/GenBank/DDBJ whole genome shotgun (WGS) entry which is preliminary data.</text>
</comment>
<keyword evidence="1" id="KW-0456">Lyase</keyword>
<organism evidence="3 4">
    <name type="scientific">Enterocloster asparagiformis</name>
    <dbReference type="NCBI Taxonomy" id="333367"/>
    <lineage>
        <taxon>Bacteria</taxon>
        <taxon>Bacillati</taxon>
        <taxon>Bacillota</taxon>
        <taxon>Clostridia</taxon>
        <taxon>Lachnospirales</taxon>
        <taxon>Lachnospiraceae</taxon>
        <taxon>Enterocloster</taxon>
    </lineage>
</organism>
<dbReference type="SMART" id="SM00858">
    <property type="entry name" value="SAF"/>
    <property type="match status" value="1"/>
</dbReference>
<dbReference type="PANTHER" id="PTHR30536:SF5">
    <property type="entry name" value="ALTRONATE DEHYDRATASE"/>
    <property type="match status" value="1"/>
</dbReference>
<dbReference type="InterPro" id="IPR013974">
    <property type="entry name" value="SAF"/>
</dbReference>
<dbReference type="AlphaFoldDB" id="A0A413FGR8"/>
<dbReference type="CDD" id="cd11613">
    <property type="entry name" value="SAF_AH_GD"/>
    <property type="match status" value="1"/>
</dbReference>
<dbReference type="PANTHER" id="PTHR30536">
    <property type="entry name" value="ALTRONATE/GALACTARATE DEHYDRATASE"/>
    <property type="match status" value="1"/>
</dbReference>
<proteinExistence type="predicted"/>
<evidence type="ECO:0000313" key="4">
    <source>
        <dbReference type="Proteomes" id="UP000283880"/>
    </source>
</evidence>
<dbReference type="EMBL" id="QSBM01000006">
    <property type="protein sequence ID" value="RGX29956.1"/>
    <property type="molecule type" value="Genomic_DNA"/>
</dbReference>
<dbReference type="GO" id="GO:0016829">
    <property type="term" value="F:lyase activity"/>
    <property type="evidence" value="ECO:0007669"/>
    <property type="project" value="UniProtKB-KW"/>
</dbReference>
<sequence>MQVIFQVEMKDNVATALAPLTPGPAQVKGDRKTDSVSVLENIPIGHKIAVNDITSGDDIIKYGAVIGRATRDIKCGQWVHLHCMRSIYDERSSHLDLYTGAPCDIKYE</sequence>